<name>A0A9P0EXM0_BEMTA</name>
<dbReference type="PANTHER" id="PTHR42643:SF38">
    <property type="entry name" value="IONOTROPIC RECEPTOR 100A"/>
    <property type="match status" value="1"/>
</dbReference>
<evidence type="ECO:0000256" key="8">
    <source>
        <dbReference type="SAM" id="Phobius"/>
    </source>
</evidence>
<dbReference type="InterPro" id="IPR052192">
    <property type="entry name" value="Insect_Ionotropic_Sensory_Rcpt"/>
</dbReference>
<feature type="transmembrane region" description="Helical" evidence="8">
    <location>
        <begin position="486"/>
        <end position="510"/>
    </location>
</feature>
<evidence type="ECO:0000256" key="3">
    <source>
        <dbReference type="ARBA" id="ARBA00022692"/>
    </source>
</evidence>
<feature type="transmembrane region" description="Helical" evidence="8">
    <location>
        <begin position="725"/>
        <end position="745"/>
    </location>
</feature>
<evidence type="ECO:0008006" key="12">
    <source>
        <dbReference type="Google" id="ProtNLM"/>
    </source>
</evidence>
<keyword evidence="11" id="KW-1185">Reference proteome</keyword>
<feature type="chain" id="PRO_5040169521" description="Ionotropic receptor" evidence="9">
    <location>
        <begin position="20"/>
        <end position="780"/>
    </location>
</feature>
<dbReference type="GO" id="GO:0005886">
    <property type="term" value="C:plasma membrane"/>
    <property type="evidence" value="ECO:0007669"/>
    <property type="project" value="UniProtKB-SubCell"/>
</dbReference>
<evidence type="ECO:0000313" key="11">
    <source>
        <dbReference type="Proteomes" id="UP001152759"/>
    </source>
</evidence>
<keyword evidence="2" id="KW-1003">Cell membrane</keyword>
<proteinExistence type="predicted"/>
<keyword evidence="5 8" id="KW-0472">Membrane</keyword>
<keyword evidence="9" id="KW-0732">Signal</keyword>
<protein>
    <recommendedName>
        <fullName evidence="12">Ionotropic receptor</fullName>
    </recommendedName>
</protein>
<evidence type="ECO:0000256" key="6">
    <source>
        <dbReference type="ARBA" id="ARBA00023170"/>
    </source>
</evidence>
<evidence type="ECO:0000256" key="2">
    <source>
        <dbReference type="ARBA" id="ARBA00022475"/>
    </source>
</evidence>
<evidence type="ECO:0000256" key="1">
    <source>
        <dbReference type="ARBA" id="ARBA00004651"/>
    </source>
</evidence>
<reference evidence="10" key="1">
    <citation type="submission" date="2021-12" db="EMBL/GenBank/DDBJ databases">
        <authorList>
            <person name="King R."/>
        </authorList>
    </citation>
    <scope>NUCLEOTIDE SEQUENCE</scope>
</reference>
<keyword evidence="4 8" id="KW-1133">Transmembrane helix</keyword>
<evidence type="ECO:0000256" key="9">
    <source>
        <dbReference type="SAM" id="SignalP"/>
    </source>
</evidence>
<feature type="transmembrane region" description="Helical" evidence="8">
    <location>
        <begin position="455"/>
        <end position="474"/>
    </location>
</feature>
<keyword evidence="3 8" id="KW-0812">Transmembrane</keyword>
<dbReference type="Gene3D" id="1.10.287.70">
    <property type="match status" value="1"/>
</dbReference>
<evidence type="ECO:0000256" key="5">
    <source>
        <dbReference type="ARBA" id="ARBA00023136"/>
    </source>
</evidence>
<dbReference type="PANTHER" id="PTHR42643">
    <property type="entry name" value="IONOTROPIC RECEPTOR 20A-RELATED"/>
    <property type="match status" value="1"/>
</dbReference>
<keyword evidence="6" id="KW-0675">Receptor</keyword>
<dbReference type="SUPFAM" id="SSF53850">
    <property type="entry name" value="Periplasmic binding protein-like II"/>
    <property type="match status" value="1"/>
</dbReference>
<dbReference type="Proteomes" id="UP001152759">
    <property type="component" value="Chromosome 10"/>
</dbReference>
<evidence type="ECO:0000256" key="7">
    <source>
        <dbReference type="ARBA" id="ARBA00023180"/>
    </source>
</evidence>
<feature type="transmembrane region" description="Helical" evidence="8">
    <location>
        <begin position="416"/>
        <end position="435"/>
    </location>
</feature>
<keyword evidence="7" id="KW-0325">Glycoprotein</keyword>
<organism evidence="10 11">
    <name type="scientific">Bemisia tabaci</name>
    <name type="common">Sweetpotato whitefly</name>
    <name type="synonym">Aleurodes tabaci</name>
    <dbReference type="NCBI Taxonomy" id="7038"/>
    <lineage>
        <taxon>Eukaryota</taxon>
        <taxon>Metazoa</taxon>
        <taxon>Ecdysozoa</taxon>
        <taxon>Arthropoda</taxon>
        <taxon>Hexapoda</taxon>
        <taxon>Insecta</taxon>
        <taxon>Pterygota</taxon>
        <taxon>Neoptera</taxon>
        <taxon>Paraneoptera</taxon>
        <taxon>Hemiptera</taxon>
        <taxon>Sternorrhyncha</taxon>
        <taxon>Aleyrodoidea</taxon>
        <taxon>Aleyrodidae</taxon>
        <taxon>Aleyrodinae</taxon>
        <taxon>Bemisia</taxon>
    </lineage>
</organism>
<comment type="subcellular location">
    <subcellularLocation>
        <location evidence="1">Cell membrane</location>
        <topology evidence="1">Multi-pass membrane protein</topology>
    </subcellularLocation>
</comment>
<sequence length="780" mass="89702">MFKFPDFIFVLTTLTVIGAYDFVDVNNISVSDNLVPLASLPFHMCQTIVRKTELQLFYIVDINSHLPSSLLIETLHTTSIQTILISDHTKVSSSVITDGPKNMIFILEDFQELFNLIFFTISQADLTEINKDIKTGLGNKESHPGCQLKETLSRYCIKVDGHYLWPRNGKACSKEVSITSSEREDMSVLSDGVFNATRDLYFNKIWNCRNHLIIMLKNVQHNTRVTVTKKFLDGTLTGDVTGSLIFCFKFFWRFFKGRNTVICHPGSCEKYDAFTGNLISYRKDTHETFFDFSWKNLNGKIFRVTNIFLSDSDLSLSNRPFWSNFGGFYMEVLDYFELSANCTLKMTPSKHESIIEDSLRSGIDILAANTGIVSKESDHSKFDFSVSIHASSLCIATPHSPFMSQGLVVFESFPPAVWVLTFFTIIVFFFVQYVFQYSQCESVQLLYTDAEIDYYRNASSLLIVYAYFMCGSPPSLHLGRLITGKILFAIFSFATIILSTVFLSGMTTLLSDRVMYPEIDSLETLGMSDHSIQIYGVFDTDMSIFIDELNQSAELKAKFIDSMEFYYGFLNDRATLTFLNATNTSKFHDVLRNYEAKHVNKIKDIQKYIRLIAQKDAFLRSVPFFSTPKTILRMKFLSSDDGEFFEYHLMKECLMTYPLMFIFPKNWFFFDKINQMIAQFFETGRAEKILMKFMTPETQIFELISTTPNTEDEPRAYDINDLQSAFIALVIGLLLSFLTFLGEILTDMFQHTAAVKYFRKWKNSLANAACKSFQWAKPWY</sequence>
<evidence type="ECO:0000313" key="10">
    <source>
        <dbReference type="EMBL" id="CAH0383215.1"/>
    </source>
</evidence>
<evidence type="ECO:0000256" key="4">
    <source>
        <dbReference type="ARBA" id="ARBA00022989"/>
    </source>
</evidence>
<dbReference type="AlphaFoldDB" id="A0A9P0EXM0"/>
<feature type="signal peptide" evidence="9">
    <location>
        <begin position="1"/>
        <end position="19"/>
    </location>
</feature>
<gene>
    <name evidence="10" type="ORF">BEMITA_LOCUS2678</name>
</gene>
<accession>A0A9P0EXM0</accession>
<dbReference type="EMBL" id="OU963871">
    <property type="protein sequence ID" value="CAH0383215.1"/>
    <property type="molecule type" value="Genomic_DNA"/>
</dbReference>